<keyword evidence="3" id="KW-1185">Reference proteome</keyword>
<comment type="caution">
    <text evidence="2">The sequence shown here is derived from an EMBL/GenBank/DDBJ whole genome shotgun (WGS) entry which is preliminary data.</text>
</comment>
<accession>A0A5N6PUI1</accession>
<evidence type="ECO:0000313" key="2">
    <source>
        <dbReference type="EMBL" id="KAD6796569.1"/>
    </source>
</evidence>
<organism evidence="2 3">
    <name type="scientific">Mikania micrantha</name>
    <name type="common">bitter vine</name>
    <dbReference type="NCBI Taxonomy" id="192012"/>
    <lineage>
        <taxon>Eukaryota</taxon>
        <taxon>Viridiplantae</taxon>
        <taxon>Streptophyta</taxon>
        <taxon>Embryophyta</taxon>
        <taxon>Tracheophyta</taxon>
        <taxon>Spermatophyta</taxon>
        <taxon>Magnoliopsida</taxon>
        <taxon>eudicotyledons</taxon>
        <taxon>Gunneridae</taxon>
        <taxon>Pentapetalae</taxon>
        <taxon>asterids</taxon>
        <taxon>campanulids</taxon>
        <taxon>Asterales</taxon>
        <taxon>Asteraceae</taxon>
        <taxon>Asteroideae</taxon>
        <taxon>Heliantheae alliance</taxon>
        <taxon>Eupatorieae</taxon>
        <taxon>Mikania</taxon>
    </lineage>
</organism>
<evidence type="ECO:0000313" key="3">
    <source>
        <dbReference type="Proteomes" id="UP000326396"/>
    </source>
</evidence>
<evidence type="ECO:0000256" key="1">
    <source>
        <dbReference type="SAM" id="MobiDB-lite"/>
    </source>
</evidence>
<sequence length="144" mass="16869">MPMPHKRCISHYIKTRISIFTHKTNKKRRRRRKKGKNRESKNPARTLRVQEVTPKEWHHLNWGDLMTVHRNTIIKKEQKTKGAPPELGGLDDGKACHTSVKVTEEATKGPYSEDKDPECIQKNFGGKTRKKESKMRIRKAQFIQ</sequence>
<reference evidence="2 3" key="1">
    <citation type="submission" date="2019-05" db="EMBL/GenBank/DDBJ databases">
        <title>Mikania micrantha, genome provides insights into the molecular mechanism of rapid growth.</title>
        <authorList>
            <person name="Liu B."/>
        </authorList>
    </citation>
    <scope>NUCLEOTIDE SEQUENCE [LARGE SCALE GENOMIC DNA]</scope>
    <source>
        <strain evidence="2">NLD-2019</strain>
        <tissue evidence="2">Leaf</tissue>
    </source>
</reference>
<feature type="compositionally biased region" description="Basic residues" evidence="1">
    <location>
        <begin position="23"/>
        <end position="36"/>
    </location>
</feature>
<name>A0A5N6PUI1_9ASTR</name>
<proteinExistence type="predicted"/>
<dbReference type="Proteomes" id="UP000326396">
    <property type="component" value="Linkage Group LG11"/>
</dbReference>
<protein>
    <submittedName>
        <fullName evidence="2">Uncharacterized protein</fullName>
    </submittedName>
</protein>
<feature type="region of interest" description="Disordered" evidence="1">
    <location>
        <begin position="105"/>
        <end position="144"/>
    </location>
</feature>
<gene>
    <name evidence="2" type="ORF">E3N88_07465</name>
</gene>
<feature type="compositionally biased region" description="Basic and acidic residues" evidence="1">
    <location>
        <begin position="105"/>
        <end position="119"/>
    </location>
</feature>
<dbReference type="EMBL" id="SZYD01000003">
    <property type="protein sequence ID" value="KAD6796569.1"/>
    <property type="molecule type" value="Genomic_DNA"/>
</dbReference>
<feature type="region of interest" description="Disordered" evidence="1">
    <location>
        <begin position="23"/>
        <end position="46"/>
    </location>
</feature>
<feature type="compositionally biased region" description="Basic residues" evidence="1">
    <location>
        <begin position="127"/>
        <end position="144"/>
    </location>
</feature>
<dbReference type="AlphaFoldDB" id="A0A5N6PUI1"/>